<evidence type="ECO:0000313" key="2">
    <source>
        <dbReference type="EMBL" id="UJF35626.1"/>
    </source>
</evidence>
<keyword evidence="1" id="KW-0456">Lyase</keyword>
<dbReference type="PANTHER" id="PTHR42849">
    <property type="entry name" value="N-ACETYLNEURAMINATE LYASE"/>
    <property type="match status" value="1"/>
</dbReference>
<reference evidence="2 3" key="1">
    <citation type="journal article" date="2024" name="Int. J. Syst. Evol. Microbiol.">
        <title>Paenibacillus hexagrammi sp. nov., a novel bacterium isolated from the gut content of Hexagrammos agrammus.</title>
        <authorList>
            <person name="Jung H.K."/>
            <person name="Kim D.G."/>
            <person name="Zin H."/>
            <person name="Park J."/>
            <person name="Jung H."/>
            <person name="Kim Y.O."/>
            <person name="Kong H.J."/>
            <person name="Kim J.W."/>
            <person name="Kim Y.S."/>
        </authorList>
    </citation>
    <scope>NUCLEOTIDE SEQUENCE [LARGE SCALE GENOMIC DNA]</scope>
    <source>
        <strain evidence="2 3">YPD9-1</strain>
    </source>
</reference>
<dbReference type="SUPFAM" id="SSF51569">
    <property type="entry name" value="Aldolase"/>
    <property type="match status" value="1"/>
</dbReference>
<evidence type="ECO:0000313" key="3">
    <source>
        <dbReference type="Proteomes" id="UP001649230"/>
    </source>
</evidence>
<dbReference type="Gene3D" id="3.20.20.70">
    <property type="entry name" value="Aldolase class I"/>
    <property type="match status" value="1"/>
</dbReference>
<sequence length="52" mass="5853">MLKPSGIIPAMVTPFDMNQQLDEMALRMLTRRLINAGVHGLFCLGTNGEFFR</sequence>
<dbReference type="InterPro" id="IPR002220">
    <property type="entry name" value="DapA-like"/>
</dbReference>
<evidence type="ECO:0000256" key="1">
    <source>
        <dbReference type="ARBA" id="ARBA00023239"/>
    </source>
</evidence>
<proteinExistence type="predicted"/>
<keyword evidence="3" id="KW-1185">Reference proteome</keyword>
<name>A0ABY3SRJ6_9BACL</name>
<dbReference type="Pfam" id="PF00701">
    <property type="entry name" value="DHDPS"/>
    <property type="match status" value="1"/>
</dbReference>
<dbReference type="PANTHER" id="PTHR42849:SF1">
    <property type="entry name" value="N-ACETYLNEURAMINATE LYASE"/>
    <property type="match status" value="1"/>
</dbReference>
<dbReference type="Proteomes" id="UP001649230">
    <property type="component" value="Chromosome"/>
</dbReference>
<protein>
    <submittedName>
        <fullName evidence="2">Dihydrodipicolinate synthase family protein</fullName>
    </submittedName>
</protein>
<organism evidence="2 3">
    <name type="scientific">Paenibacillus hexagrammi</name>
    <dbReference type="NCBI Taxonomy" id="2908839"/>
    <lineage>
        <taxon>Bacteria</taxon>
        <taxon>Bacillati</taxon>
        <taxon>Bacillota</taxon>
        <taxon>Bacilli</taxon>
        <taxon>Bacillales</taxon>
        <taxon>Paenibacillaceae</taxon>
        <taxon>Paenibacillus</taxon>
    </lineage>
</organism>
<dbReference type="EMBL" id="CP090978">
    <property type="protein sequence ID" value="UJF35626.1"/>
    <property type="molecule type" value="Genomic_DNA"/>
</dbReference>
<accession>A0ABY3SRJ6</accession>
<dbReference type="InterPro" id="IPR013785">
    <property type="entry name" value="Aldolase_TIM"/>
</dbReference>
<gene>
    <name evidence="2" type="ORF">L0M14_11355</name>
</gene>